<feature type="transmembrane region" description="Helical" evidence="1">
    <location>
        <begin position="201"/>
        <end position="224"/>
    </location>
</feature>
<comment type="caution">
    <text evidence="2">The sequence shown here is derived from an EMBL/GenBank/DDBJ whole genome shotgun (WGS) entry which is preliminary data.</text>
</comment>
<evidence type="ECO:0000313" key="3">
    <source>
        <dbReference type="Proteomes" id="UP000018888"/>
    </source>
</evidence>
<protein>
    <recommendedName>
        <fullName evidence="4">Galactose oxidase</fullName>
    </recommendedName>
</protein>
<keyword evidence="1" id="KW-1133">Transmembrane helix</keyword>
<dbReference type="SUPFAM" id="SSF50965">
    <property type="entry name" value="Galactose oxidase, central domain"/>
    <property type="match status" value="1"/>
</dbReference>
<sequence>PITDYSGKIYLLAGLSFTTLQGVTRDEGGMFIFDTINSNCVLKDVIDGMSRVEYSATLLPNGTIVYMGGRDPRDSPGKSVADGFRVVHLYNTNDNTWKSQNTFGDSIPNGDNGISSVLGLDGFRIIVFGGDNTDNKIPTMKRFDHTANVIGRYMVIAFGNDVLLLDIDIGNSSNYIWTNNFNPNAVIPSSNSTQSDDNTGIIVGVVFGVLGIIFITSLSIFFFIKRRKYLLHEKALPIVRDGENVMPIPSGLELSSGRNS</sequence>
<evidence type="ECO:0000256" key="1">
    <source>
        <dbReference type="SAM" id="Phobius"/>
    </source>
</evidence>
<organism evidence="2 3">
    <name type="scientific">Rhizophagus irregularis (strain DAOM 181602 / DAOM 197198 / MUCL 43194)</name>
    <name type="common">Arbuscular mycorrhizal fungus</name>
    <name type="synonym">Glomus intraradices</name>
    <dbReference type="NCBI Taxonomy" id="747089"/>
    <lineage>
        <taxon>Eukaryota</taxon>
        <taxon>Fungi</taxon>
        <taxon>Fungi incertae sedis</taxon>
        <taxon>Mucoromycota</taxon>
        <taxon>Glomeromycotina</taxon>
        <taxon>Glomeromycetes</taxon>
        <taxon>Glomerales</taxon>
        <taxon>Glomeraceae</taxon>
        <taxon>Rhizophagus</taxon>
    </lineage>
</organism>
<dbReference type="InterPro" id="IPR011043">
    <property type="entry name" value="Gal_Oxase/kelch_b-propeller"/>
</dbReference>
<feature type="non-terminal residue" evidence="2">
    <location>
        <position position="1"/>
    </location>
</feature>
<proteinExistence type="predicted"/>
<dbReference type="EMBL" id="AUPC02000423">
    <property type="protein sequence ID" value="POG59892.1"/>
    <property type="molecule type" value="Genomic_DNA"/>
</dbReference>
<evidence type="ECO:0008006" key="4">
    <source>
        <dbReference type="Google" id="ProtNLM"/>
    </source>
</evidence>
<dbReference type="Proteomes" id="UP000018888">
    <property type="component" value="Unassembled WGS sequence"/>
</dbReference>
<reference evidence="2 3" key="1">
    <citation type="journal article" date="2013" name="Proc. Natl. Acad. Sci. U.S.A.">
        <title>Genome of an arbuscular mycorrhizal fungus provides insight into the oldest plant symbiosis.</title>
        <authorList>
            <person name="Tisserant E."/>
            <person name="Malbreil M."/>
            <person name="Kuo A."/>
            <person name="Kohler A."/>
            <person name="Symeonidi A."/>
            <person name="Balestrini R."/>
            <person name="Charron P."/>
            <person name="Duensing N."/>
            <person name="Frei Dit Frey N."/>
            <person name="Gianinazzi-Pearson V."/>
            <person name="Gilbert L.B."/>
            <person name="Handa Y."/>
            <person name="Herr J.R."/>
            <person name="Hijri M."/>
            <person name="Koul R."/>
            <person name="Kawaguchi M."/>
            <person name="Krajinski F."/>
            <person name="Lammers P.J."/>
            <person name="Masclaux F.G."/>
            <person name="Murat C."/>
            <person name="Morin E."/>
            <person name="Ndikumana S."/>
            <person name="Pagni M."/>
            <person name="Petitpierre D."/>
            <person name="Requena N."/>
            <person name="Rosikiewicz P."/>
            <person name="Riley R."/>
            <person name="Saito K."/>
            <person name="San Clemente H."/>
            <person name="Shapiro H."/>
            <person name="van Tuinen D."/>
            <person name="Becard G."/>
            <person name="Bonfante P."/>
            <person name="Paszkowski U."/>
            <person name="Shachar-Hill Y.Y."/>
            <person name="Tuskan G.A."/>
            <person name="Young P.W."/>
            <person name="Sanders I.R."/>
            <person name="Henrissat B."/>
            <person name="Rensing S.A."/>
            <person name="Grigoriev I.V."/>
            <person name="Corradi N."/>
            <person name="Roux C."/>
            <person name="Martin F."/>
        </authorList>
    </citation>
    <scope>NUCLEOTIDE SEQUENCE [LARGE SCALE GENOMIC DNA]</scope>
    <source>
        <strain evidence="2 3">DAOM 197198</strain>
    </source>
</reference>
<gene>
    <name evidence="2" type="ORF">GLOIN_2v1718651</name>
</gene>
<reference evidence="2 3" key="2">
    <citation type="journal article" date="2018" name="New Phytol.">
        <title>High intraspecific genome diversity in the model arbuscular mycorrhizal symbiont Rhizophagus irregularis.</title>
        <authorList>
            <person name="Chen E.C.H."/>
            <person name="Morin E."/>
            <person name="Beaudet D."/>
            <person name="Noel J."/>
            <person name="Yildirir G."/>
            <person name="Ndikumana S."/>
            <person name="Charron P."/>
            <person name="St-Onge C."/>
            <person name="Giorgi J."/>
            <person name="Kruger M."/>
            <person name="Marton T."/>
            <person name="Ropars J."/>
            <person name="Grigoriev I.V."/>
            <person name="Hainaut M."/>
            <person name="Henrissat B."/>
            <person name="Roux C."/>
            <person name="Martin F."/>
            <person name="Corradi N."/>
        </authorList>
    </citation>
    <scope>NUCLEOTIDE SEQUENCE [LARGE SCALE GENOMIC DNA]</scope>
    <source>
        <strain evidence="2 3">DAOM 197198</strain>
    </source>
</reference>
<dbReference type="VEuPathDB" id="FungiDB:RhiirFUN_001038"/>
<accession>A0A2P4P3C9</accession>
<keyword evidence="3" id="KW-1185">Reference proteome</keyword>
<dbReference type="AlphaFoldDB" id="A0A2P4P3C9"/>
<dbReference type="Gene3D" id="2.120.10.80">
    <property type="entry name" value="Kelch-type beta propeller"/>
    <property type="match status" value="1"/>
</dbReference>
<dbReference type="InterPro" id="IPR015915">
    <property type="entry name" value="Kelch-typ_b-propeller"/>
</dbReference>
<name>A0A2P4P3C9_RHIID</name>
<keyword evidence="1" id="KW-0472">Membrane</keyword>
<keyword evidence="1" id="KW-0812">Transmembrane</keyword>
<evidence type="ECO:0000313" key="2">
    <source>
        <dbReference type="EMBL" id="POG59892.1"/>
    </source>
</evidence>